<evidence type="ECO:0000256" key="1">
    <source>
        <dbReference type="SAM" id="Phobius"/>
    </source>
</evidence>
<reference evidence="2 3" key="1">
    <citation type="submission" date="2016-11" db="EMBL/GenBank/DDBJ databases">
        <authorList>
            <person name="Jaros S."/>
            <person name="Januszkiewicz K."/>
            <person name="Wedrychowicz H."/>
        </authorList>
    </citation>
    <scope>NUCLEOTIDE SEQUENCE [LARGE SCALE GENOMIC DNA]</scope>
    <source>
        <strain evidence="2 3">DSM 25661</strain>
    </source>
</reference>
<organism evidence="2 3">
    <name type="scientific">Psychroflexus salarius</name>
    <dbReference type="NCBI Taxonomy" id="1155689"/>
    <lineage>
        <taxon>Bacteria</taxon>
        <taxon>Pseudomonadati</taxon>
        <taxon>Bacteroidota</taxon>
        <taxon>Flavobacteriia</taxon>
        <taxon>Flavobacteriales</taxon>
        <taxon>Flavobacteriaceae</taxon>
        <taxon>Psychroflexus</taxon>
    </lineage>
</organism>
<dbReference type="OrthoDB" id="1055762at2"/>
<proteinExistence type="predicted"/>
<dbReference type="EMBL" id="FQTW01000002">
    <property type="protein sequence ID" value="SHE47954.1"/>
    <property type="molecule type" value="Genomic_DNA"/>
</dbReference>
<keyword evidence="1" id="KW-0812">Transmembrane</keyword>
<evidence type="ECO:0000313" key="3">
    <source>
        <dbReference type="Proteomes" id="UP000184462"/>
    </source>
</evidence>
<dbReference type="Proteomes" id="UP000184462">
    <property type="component" value="Unassembled WGS sequence"/>
</dbReference>
<gene>
    <name evidence="2" type="ORF">SAMN05444278_10221</name>
</gene>
<dbReference type="STRING" id="1155689.SAMN05444278_10221"/>
<accession>A0A1M4TU85</accession>
<dbReference type="RefSeq" id="WP_073191934.1">
    <property type="nucleotide sequence ID" value="NZ_FQTW01000002.1"/>
</dbReference>
<protein>
    <submittedName>
        <fullName evidence="2">Uncharacterized protein</fullName>
    </submittedName>
</protein>
<keyword evidence="1" id="KW-0472">Membrane</keyword>
<evidence type="ECO:0000313" key="2">
    <source>
        <dbReference type="EMBL" id="SHE47954.1"/>
    </source>
</evidence>
<name>A0A1M4TU85_9FLAO</name>
<keyword evidence="3" id="KW-1185">Reference proteome</keyword>
<sequence length="82" mass="9646">MKKTIQQFNNSTIQQIDYFKFSWIWLCLIMLPINILAQEAQSFYVVEKQNETVNLNNYAPGYYIVTLVCDGQIINSKHLIKN</sequence>
<feature type="transmembrane region" description="Helical" evidence="1">
    <location>
        <begin position="21"/>
        <end position="37"/>
    </location>
</feature>
<keyword evidence="1" id="KW-1133">Transmembrane helix</keyword>
<dbReference type="AlphaFoldDB" id="A0A1M4TU85"/>